<feature type="transmembrane region" description="Helical" evidence="1">
    <location>
        <begin position="49"/>
        <end position="69"/>
    </location>
</feature>
<protein>
    <submittedName>
        <fullName evidence="3">CPBP family intramembrane metalloprotease</fullName>
    </submittedName>
</protein>
<accession>A0A4R4YJK3</accession>
<name>A0A4R4YJK3_9ACTN</name>
<proteinExistence type="predicted"/>
<keyword evidence="4" id="KW-1185">Reference proteome</keyword>
<dbReference type="Pfam" id="PF02517">
    <property type="entry name" value="Rce1-like"/>
    <property type="match status" value="1"/>
</dbReference>
<dbReference type="EMBL" id="SMKQ01000085">
    <property type="protein sequence ID" value="TDD45101.1"/>
    <property type="molecule type" value="Genomic_DNA"/>
</dbReference>
<dbReference type="Proteomes" id="UP000295302">
    <property type="component" value="Unassembled WGS sequence"/>
</dbReference>
<dbReference type="GO" id="GO:0006508">
    <property type="term" value="P:proteolysis"/>
    <property type="evidence" value="ECO:0007669"/>
    <property type="project" value="UniProtKB-KW"/>
</dbReference>
<keyword evidence="3" id="KW-0482">Metalloprotease</keyword>
<feature type="transmembrane region" description="Helical" evidence="1">
    <location>
        <begin position="119"/>
        <end position="142"/>
    </location>
</feature>
<keyword evidence="1" id="KW-0812">Transmembrane</keyword>
<keyword evidence="3" id="KW-0378">Hydrolase</keyword>
<feature type="transmembrane region" description="Helical" evidence="1">
    <location>
        <begin position="89"/>
        <end position="107"/>
    </location>
</feature>
<comment type="caution">
    <text evidence="3">The sequence shown here is derived from an EMBL/GenBank/DDBJ whole genome shotgun (WGS) entry which is preliminary data.</text>
</comment>
<evidence type="ECO:0000313" key="3">
    <source>
        <dbReference type="EMBL" id="TDD45101.1"/>
    </source>
</evidence>
<keyword evidence="3" id="KW-0645">Protease</keyword>
<feature type="transmembrane region" description="Helical" evidence="1">
    <location>
        <begin position="17"/>
        <end position="42"/>
    </location>
</feature>
<dbReference type="GO" id="GO:0004175">
    <property type="term" value="F:endopeptidase activity"/>
    <property type="evidence" value="ECO:0007669"/>
    <property type="project" value="UniProtKB-ARBA"/>
</dbReference>
<dbReference type="InterPro" id="IPR003675">
    <property type="entry name" value="Rce1/LyrA-like_dom"/>
</dbReference>
<sequence length="261" mass="27082">MGGAQRFPPTSPRRNGALFVLLDYAVLIAPGILLIGACFALARADRDPLLRILLLVLGFILIRDAMTPIGFWRFGTAGVVPWVRFTDHAPTLLVLGLGTLAVTALLLRDRGLRALVRWGRPGAAAVGLGLGGGALAAAPVLLLTQLTPLGGRGGAVAAGLLPVLLFFCLAGNLAEEVLFRGFLQGRLEEDGAPVRAALLSGVLFAACHAFLATTVTTVGWPLLAFTLAEGLICAFLRLRHGVIAAALAHGSAIFLLSCGLA</sequence>
<dbReference type="AlphaFoldDB" id="A0A4R4YJK3"/>
<evidence type="ECO:0000313" key="4">
    <source>
        <dbReference type="Proteomes" id="UP000295302"/>
    </source>
</evidence>
<dbReference type="OrthoDB" id="118729at2"/>
<keyword evidence="1" id="KW-0472">Membrane</keyword>
<feature type="domain" description="CAAX prenyl protease 2/Lysostaphin resistance protein A-like" evidence="2">
    <location>
        <begin position="159"/>
        <end position="251"/>
    </location>
</feature>
<evidence type="ECO:0000256" key="1">
    <source>
        <dbReference type="SAM" id="Phobius"/>
    </source>
</evidence>
<evidence type="ECO:0000259" key="2">
    <source>
        <dbReference type="Pfam" id="PF02517"/>
    </source>
</evidence>
<organism evidence="3 4">
    <name type="scientific">Nonomuraea terrae</name>
    <dbReference type="NCBI Taxonomy" id="2530383"/>
    <lineage>
        <taxon>Bacteria</taxon>
        <taxon>Bacillati</taxon>
        <taxon>Actinomycetota</taxon>
        <taxon>Actinomycetes</taxon>
        <taxon>Streptosporangiales</taxon>
        <taxon>Streptosporangiaceae</taxon>
        <taxon>Nonomuraea</taxon>
    </lineage>
</organism>
<dbReference type="GO" id="GO:0008237">
    <property type="term" value="F:metallopeptidase activity"/>
    <property type="evidence" value="ECO:0007669"/>
    <property type="project" value="UniProtKB-KW"/>
</dbReference>
<feature type="transmembrane region" description="Helical" evidence="1">
    <location>
        <begin position="194"/>
        <end position="212"/>
    </location>
</feature>
<dbReference type="GO" id="GO:0080120">
    <property type="term" value="P:CAAX-box protein maturation"/>
    <property type="evidence" value="ECO:0007669"/>
    <property type="project" value="UniProtKB-ARBA"/>
</dbReference>
<gene>
    <name evidence="3" type="ORF">E1286_25135</name>
</gene>
<keyword evidence="1" id="KW-1133">Transmembrane helix</keyword>
<reference evidence="3 4" key="1">
    <citation type="submission" date="2019-03" db="EMBL/GenBank/DDBJ databases">
        <title>Draft genome sequences of novel Actinobacteria.</title>
        <authorList>
            <person name="Sahin N."/>
            <person name="Ay H."/>
            <person name="Saygin H."/>
        </authorList>
    </citation>
    <scope>NUCLEOTIDE SEQUENCE [LARGE SCALE GENOMIC DNA]</scope>
    <source>
        <strain evidence="3 4">CH32</strain>
    </source>
</reference>
<feature type="transmembrane region" description="Helical" evidence="1">
    <location>
        <begin position="154"/>
        <end position="174"/>
    </location>
</feature>